<comment type="caution">
    <text evidence="1">The sequence shown here is derived from an EMBL/GenBank/DDBJ whole genome shotgun (WGS) entry which is preliminary data.</text>
</comment>
<keyword evidence="2" id="KW-1185">Reference proteome</keyword>
<dbReference type="AlphaFoldDB" id="A0A3R6YVQ9"/>
<accession>A0A3R6YVQ9</accession>
<dbReference type="Proteomes" id="UP000285060">
    <property type="component" value="Unassembled WGS sequence"/>
</dbReference>
<evidence type="ECO:0000313" key="2">
    <source>
        <dbReference type="Proteomes" id="UP000285060"/>
    </source>
</evidence>
<organism evidence="1 2">
    <name type="scientific">Aphanomyces invadans</name>
    <dbReference type="NCBI Taxonomy" id="157072"/>
    <lineage>
        <taxon>Eukaryota</taxon>
        <taxon>Sar</taxon>
        <taxon>Stramenopiles</taxon>
        <taxon>Oomycota</taxon>
        <taxon>Saprolegniomycetes</taxon>
        <taxon>Saprolegniales</taxon>
        <taxon>Verrucalvaceae</taxon>
        <taxon>Aphanomyces</taxon>
    </lineage>
</organism>
<protein>
    <submittedName>
        <fullName evidence="1">Uncharacterized protein</fullName>
    </submittedName>
</protein>
<gene>
    <name evidence="1" type="ORF">DYB32_007045</name>
</gene>
<evidence type="ECO:0000313" key="1">
    <source>
        <dbReference type="EMBL" id="RHY27106.1"/>
    </source>
</evidence>
<dbReference type="EMBL" id="QUSY01000839">
    <property type="protein sequence ID" value="RHY27106.1"/>
    <property type="molecule type" value="Genomic_DNA"/>
</dbReference>
<dbReference type="VEuPathDB" id="FungiDB:H310_10729"/>
<proteinExistence type="predicted"/>
<name>A0A3R6YVQ9_9STRA</name>
<sequence length="139" mass="15549">MPIAACALGQALVDVLAEMEAEGAPLTHDEKLATVQLMEDILFSHMQDASEDSEADGLTSEDVLPRRNVATRSGVFIAANVHEYSSYIETWRLHMVDTAIKMDGEVLNPDCPDLDATLRRIQRRKKTKKAKRKTDDQEH</sequence>
<reference evidence="1 2" key="1">
    <citation type="submission" date="2018-08" db="EMBL/GenBank/DDBJ databases">
        <title>Aphanomyces genome sequencing and annotation.</title>
        <authorList>
            <person name="Minardi D."/>
            <person name="Oidtmann B."/>
            <person name="Van Der Giezen M."/>
            <person name="Studholme D.J."/>
        </authorList>
    </citation>
    <scope>NUCLEOTIDE SEQUENCE [LARGE SCALE GENOMIC DNA]</scope>
    <source>
        <strain evidence="1 2">NJM0002</strain>
    </source>
</reference>